<feature type="compositionally biased region" description="Polar residues" evidence="1">
    <location>
        <begin position="65"/>
        <end position="76"/>
    </location>
</feature>
<feature type="region of interest" description="Disordered" evidence="1">
    <location>
        <begin position="56"/>
        <end position="88"/>
    </location>
</feature>
<sequence length="160" mass="16666">MTDSTPISPPVDGSRDAEVPISPISRQTRFPHKTSVAVSTRTPFIDMSTPAINEAPVELDGVATSPDTLQQRSTGESARKGYGVSPGLGEEGEIEAEFLGEGGVGASLEIQKKRKEMLAKRGKDPGVIVDLPKEPTAEEVEAAKATEGATTPGIPAGAEQ</sequence>
<protein>
    <submittedName>
        <fullName evidence="2">Uncharacterized protein</fullName>
    </submittedName>
</protein>
<organism evidence="2 3">
    <name type="scientific">Bimuria novae-zelandiae CBS 107.79</name>
    <dbReference type="NCBI Taxonomy" id="1447943"/>
    <lineage>
        <taxon>Eukaryota</taxon>
        <taxon>Fungi</taxon>
        <taxon>Dikarya</taxon>
        <taxon>Ascomycota</taxon>
        <taxon>Pezizomycotina</taxon>
        <taxon>Dothideomycetes</taxon>
        <taxon>Pleosporomycetidae</taxon>
        <taxon>Pleosporales</taxon>
        <taxon>Massarineae</taxon>
        <taxon>Didymosphaeriaceae</taxon>
        <taxon>Bimuria</taxon>
    </lineage>
</organism>
<keyword evidence="3" id="KW-1185">Reference proteome</keyword>
<dbReference type="EMBL" id="ML976705">
    <property type="protein sequence ID" value="KAF1969940.1"/>
    <property type="molecule type" value="Genomic_DNA"/>
</dbReference>
<reference evidence="2" key="1">
    <citation type="journal article" date="2020" name="Stud. Mycol.">
        <title>101 Dothideomycetes genomes: a test case for predicting lifestyles and emergence of pathogens.</title>
        <authorList>
            <person name="Haridas S."/>
            <person name="Albert R."/>
            <person name="Binder M."/>
            <person name="Bloem J."/>
            <person name="Labutti K."/>
            <person name="Salamov A."/>
            <person name="Andreopoulos B."/>
            <person name="Baker S."/>
            <person name="Barry K."/>
            <person name="Bills G."/>
            <person name="Bluhm B."/>
            <person name="Cannon C."/>
            <person name="Castanera R."/>
            <person name="Culley D."/>
            <person name="Daum C."/>
            <person name="Ezra D."/>
            <person name="Gonzalez J."/>
            <person name="Henrissat B."/>
            <person name="Kuo A."/>
            <person name="Liang C."/>
            <person name="Lipzen A."/>
            <person name="Lutzoni F."/>
            <person name="Magnuson J."/>
            <person name="Mondo S."/>
            <person name="Nolan M."/>
            <person name="Ohm R."/>
            <person name="Pangilinan J."/>
            <person name="Park H.-J."/>
            <person name="Ramirez L."/>
            <person name="Alfaro M."/>
            <person name="Sun H."/>
            <person name="Tritt A."/>
            <person name="Yoshinaga Y."/>
            <person name="Zwiers L.-H."/>
            <person name="Turgeon B."/>
            <person name="Goodwin S."/>
            <person name="Spatafora J."/>
            <person name="Crous P."/>
            <person name="Grigoriev I."/>
        </authorList>
    </citation>
    <scope>NUCLEOTIDE SEQUENCE</scope>
    <source>
        <strain evidence="2">CBS 107.79</strain>
    </source>
</reference>
<evidence type="ECO:0000313" key="3">
    <source>
        <dbReference type="Proteomes" id="UP000800036"/>
    </source>
</evidence>
<feature type="compositionally biased region" description="Basic and acidic residues" evidence="1">
    <location>
        <begin position="131"/>
        <end position="144"/>
    </location>
</feature>
<gene>
    <name evidence="2" type="ORF">BU23DRAFT_571233</name>
</gene>
<dbReference type="Proteomes" id="UP000800036">
    <property type="component" value="Unassembled WGS sequence"/>
</dbReference>
<evidence type="ECO:0000256" key="1">
    <source>
        <dbReference type="SAM" id="MobiDB-lite"/>
    </source>
</evidence>
<proteinExistence type="predicted"/>
<feature type="region of interest" description="Disordered" evidence="1">
    <location>
        <begin position="126"/>
        <end position="160"/>
    </location>
</feature>
<feature type="region of interest" description="Disordered" evidence="1">
    <location>
        <begin position="1"/>
        <end position="35"/>
    </location>
</feature>
<accession>A0A6A5UZR5</accession>
<name>A0A6A5UZR5_9PLEO</name>
<dbReference type="OrthoDB" id="5310629at2759"/>
<dbReference type="AlphaFoldDB" id="A0A6A5UZR5"/>
<evidence type="ECO:0000313" key="2">
    <source>
        <dbReference type="EMBL" id="KAF1969940.1"/>
    </source>
</evidence>